<dbReference type="OrthoDB" id="8701357at2"/>
<protein>
    <submittedName>
        <fullName evidence="2">BadF-type ATPase</fullName>
    </submittedName>
</protein>
<dbReference type="STRING" id="561176.SAMN04488561_2460"/>
<dbReference type="PANTHER" id="PTHR43190">
    <property type="entry name" value="N-ACETYL-D-GLUCOSAMINE KINASE"/>
    <property type="match status" value="1"/>
</dbReference>
<dbReference type="EMBL" id="FNUC01000003">
    <property type="protein sequence ID" value="SEE73187.1"/>
    <property type="molecule type" value="Genomic_DNA"/>
</dbReference>
<dbReference type="Pfam" id="PF01869">
    <property type="entry name" value="BcrAD_BadFG"/>
    <property type="match status" value="1"/>
</dbReference>
<evidence type="ECO:0000313" key="3">
    <source>
        <dbReference type="Proteomes" id="UP000181980"/>
    </source>
</evidence>
<evidence type="ECO:0000313" key="2">
    <source>
        <dbReference type="EMBL" id="SEE73187.1"/>
    </source>
</evidence>
<keyword evidence="3" id="KW-1185">Reference proteome</keyword>
<organism evidence="2 3">
    <name type="scientific">Jiangella alba</name>
    <dbReference type="NCBI Taxonomy" id="561176"/>
    <lineage>
        <taxon>Bacteria</taxon>
        <taxon>Bacillati</taxon>
        <taxon>Actinomycetota</taxon>
        <taxon>Actinomycetes</taxon>
        <taxon>Jiangellales</taxon>
        <taxon>Jiangellaceae</taxon>
        <taxon>Jiangella</taxon>
    </lineage>
</organism>
<proteinExistence type="predicted"/>
<evidence type="ECO:0000259" key="1">
    <source>
        <dbReference type="Pfam" id="PF01869"/>
    </source>
</evidence>
<dbReference type="PANTHER" id="PTHR43190:SF3">
    <property type="entry name" value="N-ACETYL-D-GLUCOSAMINE KINASE"/>
    <property type="match status" value="1"/>
</dbReference>
<accession>A0A1H5L9H5</accession>
<name>A0A1H5L9H5_9ACTN</name>
<gene>
    <name evidence="2" type="ORF">SAMN04488561_2460</name>
</gene>
<dbReference type="RefSeq" id="WP_083289249.1">
    <property type="nucleotide sequence ID" value="NZ_FNUC01000003.1"/>
</dbReference>
<dbReference type="Proteomes" id="UP000181980">
    <property type="component" value="Unassembled WGS sequence"/>
</dbReference>
<dbReference type="AlphaFoldDB" id="A0A1H5L9H5"/>
<dbReference type="InterPro" id="IPR043129">
    <property type="entry name" value="ATPase_NBD"/>
</dbReference>
<sequence>MPSAGLDLGGSGIRLRISSPEGRILDETTGASVKSAGAGDPLRYAAAFLVNRCRELRISALSTVAFGLSGLHGSLPSADSALRLLHTELGTRRLVLADDSVTSYVGALGDRPGVVCAAGTGVVTVASDGAGRYAKVDGWGAMAGDLGSGYWIGRAGLAAALCAHDGRLEHGSTALLAALIERHGDPARFAHEVTTSEDAKAIVSGFAPAVLDAATAGDEASSDIVGAAAAHLATAIAAARDRAGAPPRIAGTGRLLTRTGVLAARLVDLLTRRMPGASWVDPAGSSLDGACRLAAPVPAPPFGTLITVTTISEVEEQ</sequence>
<reference evidence="3" key="1">
    <citation type="submission" date="2016-10" db="EMBL/GenBank/DDBJ databases">
        <authorList>
            <person name="Varghese N."/>
            <person name="Submissions S."/>
        </authorList>
    </citation>
    <scope>NUCLEOTIDE SEQUENCE [LARGE SCALE GENOMIC DNA]</scope>
    <source>
        <strain evidence="3">DSM 45237</strain>
    </source>
</reference>
<dbReference type="InterPro" id="IPR002731">
    <property type="entry name" value="ATPase_BadF"/>
</dbReference>
<feature type="domain" description="ATPase BadF/BadG/BcrA/BcrD type" evidence="1">
    <location>
        <begin position="5"/>
        <end position="273"/>
    </location>
</feature>
<dbReference type="Gene3D" id="3.30.420.40">
    <property type="match status" value="2"/>
</dbReference>
<dbReference type="InterPro" id="IPR052519">
    <property type="entry name" value="Euk-type_GlcNAc_Kinase"/>
</dbReference>
<dbReference type="SUPFAM" id="SSF53067">
    <property type="entry name" value="Actin-like ATPase domain"/>
    <property type="match status" value="1"/>
</dbReference>